<evidence type="ECO:0000313" key="4">
    <source>
        <dbReference type="Proteomes" id="UP001273166"/>
    </source>
</evidence>
<sequence length="695" mass="79088">MAPILPLRLLGHDNGEFFVFDPRSRQGEKAPRHDCGIRGVTWGVTISQEKLEDIKRLMIETPIQYMWADCVCINQEHQTEKSDEVARMYEYYSSAKRCHILLDMEETWEPQLIVDNPHFINHVVSQIDGAAMASESMLTDNITNNLSRWANSKWNFPMHKLAVKSAAVDLGVLNCYATCILHVRSLFENLYFTRVWTFQEMLLGKNVTIWGINTRGISSIGALDAWIDLATEAKDKGYKLQQWIGNPRFFRTSSVTAILSIIEEDNLALRALQAQVDGISAARTDILNGGHYWWYENYKGVCNVFSAISIQPRECTEWVDIFRGLLGVFCGLFTQEEIQTYMKGDDMETVSFAFFKQLSIKTGQGWTRLAISSRERGKWDWIPVAASNSRLMTTDCFAGVVKLGPVDQKNGLLRQEDRGFHFVFRGCNCDKTVKTGTFKKEKIPLNDRPKGRGRRRDRQNTGAMYDHPRKYHGPGDNLVEYRRRLLRKLQPMWHYDRCVSGTPWENPYPAYIRAQNHSMNYSMGDRIISCEVRAVCGCTIITPLPFLIAAITAVHGSSLGDTFAGVDSDKRIVLRDGLWLIQVGDVGEAFHLVAFRGDVRAYKSHAPDCRSTAVDLPVYHNRDLWLKGRALVRADFRHDATDMMRDYGYVETGGSGNLLIRRSHPLDKDRIVGVCIDGYMETKDGGMGRKTVTVQ</sequence>
<dbReference type="InterPro" id="IPR052895">
    <property type="entry name" value="HetReg/Transcr_Mod"/>
</dbReference>
<evidence type="ECO:0000259" key="2">
    <source>
        <dbReference type="Pfam" id="PF06985"/>
    </source>
</evidence>
<dbReference type="Pfam" id="PF06985">
    <property type="entry name" value="HET"/>
    <property type="match status" value="1"/>
</dbReference>
<dbReference type="InterPro" id="IPR010730">
    <property type="entry name" value="HET"/>
</dbReference>
<name>A0AAJ0GRC7_9PEZI</name>
<dbReference type="Proteomes" id="UP001273166">
    <property type="component" value="Unassembled WGS sequence"/>
</dbReference>
<accession>A0AAJ0GRC7</accession>
<proteinExistence type="predicted"/>
<dbReference type="EMBL" id="JAUDZG010000005">
    <property type="protein sequence ID" value="KAK3304686.1"/>
    <property type="molecule type" value="Genomic_DNA"/>
</dbReference>
<gene>
    <name evidence="3" type="ORF">B0T15DRAFT_558658</name>
</gene>
<protein>
    <recommendedName>
        <fullName evidence="2">Heterokaryon incompatibility domain-containing protein</fullName>
    </recommendedName>
</protein>
<reference evidence="3" key="1">
    <citation type="journal article" date="2023" name="Mol. Phylogenet. Evol.">
        <title>Genome-scale phylogeny and comparative genomics of the fungal order Sordariales.</title>
        <authorList>
            <person name="Hensen N."/>
            <person name="Bonometti L."/>
            <person name="Westerberg I."/>
            <person name="Brannstrom I.O."/>
            <person name="Guillou S."/>
            <person name="Cros-Aarteil S."/>
            <person name="Calhoun S."/>
            <person name="Haridas S."/>
            <person name="Kuo A."/>
            <person name="Mondo S."/>
            <person name="Pangilinan J."/>
            <person name="Riley R."/>
            <person name="LaButti K."/>
            <person name="Andreopoulos B."/>
            <person name="Lipzen A."/>
            <person name="Chen C."/>
            <person name="Yan M."/>
            <person name="Daum C."/>
            <person name="Ng V."/>
            <person name="Clum A."/>
            <person name="Steindorff A."/>
            <person name="Ohm R.A."/>
            <person name="Martin F."/>
            <person name="Silar P."/>
            <person name="Natvig D.O."/>
            <person name="Lalanne C."/>
            <person name="Gautier V."/>
            <person name="Ament-Velasquez S.L."/>
            <person name="Kruys A."/>
            <person name="Hutchinson M.I."/>
            <person name="Powell A.J."/>
            <person name="Barry K."/>
            <person name="Miller A.N."/>
            <person name="Grigoriev I.V."/>
            <person name="Debuchy R."/>
            <person name="Gladieux P."/>
            <person name="Hiltunen Thoren M."/>
            <person name="Johannesson H."/>
        </authorList>
    </citation>
    <scope>NUCLEOTIDE SEQUENCE</scope>
    <source>
        <strain evidence="3">CBS 333.67</strain>
    </source>
</reference>
<evidence type="ECO:0000256" key="1">
    <source>
        <dbReference type="SAM" id="MobiDB-lite"/>
    </source>
</evidence>
<dbReference type="PANTHER" id="PTHR24148:SF64">
    <property type="entry name" value="HETEROKARYON INCOMPATIBILITY DOMAIN-CONTAINING PROTEIN"/>
    <property type="match status" value="1"/>
</dbReference>
<dbReference type="GeneID" id="87889307"/>
<dbReference type="RefSeq" id="XP_062720466.1">
    <property type="nucleotide sequence ID" value="XM_062870478.1"/>
</dbReference>
<comment type="caution">
    <text evidence="3">The sequence shown here is derived from an EMBL/GenBank/DDBJ whole genome shotgun (WGS) entry which is preliminary data.</text>
</comment>
<organism evidence="3 4">
    <name type="scientific">Chaetomium strumarium</name>
    <dbReference type="NCBI Taxonomy" id="1170767"/>
    <lineage>
        <taxon>Eukaryota</taxon>
        <taxon>Fungi</taxon>
        <taxon>Dikarya</taxon>
        <taxon>Ascomycota</taxon>
        <taxon>Pezizomycotina</taxon>
        <taxon>Sordariomycetes</taxon>
        <taxon>Sordariomycetidae</taxon>
        <taxon>Sordariales</taxon>
        <taxon>Chaetomiaceae</taxon>
        <taxon>Chaetomium</taxon>
    </lineage>
</organism>
<dbReference type="PANTHER" id="PTHR24148">
    <property type="entry name" value="ANKYRIN REPEAT DOMAIN-CONTAINING PROTEIN 39 HOMOLOG-RELATED"/>
    <property type="match status" value="1"/>
</dbReference>
<keyword evidence="4" id="KW-1185">Reference proteome</keyword>
<feature type="region of interest" description="Disordered" evidence="1">
    <location>
        <begin position="441"/>
        <end position="469"/>
    </location>
</feature>
<feature type="domain" description="Heterokaryon incompatibility" evidence="2">
    <location>
        <begin position="49"/>
        <end position="200"/>
    </location>
</feature>
<feature type="compositionally biased region" description="Basic and acidic residues" evidence="1">
    <location>
        <begin position="441"/>
        <end position="450"/>
    </location>
</feature>
<dbReference type="AlphaFoldDB" id="A0AAJ0GRC7"/>
<reference evidence="3" key="2">
    <citation type="submission" date="2023-06" db="EMBL/GenBank/DDBJ databases">
        <authorList>
            <consortium name="Lawrence Berkeley National Laboratory"/>
            <person name="Mondo S.J."/>
            <person name="Hensen N."/>
            <person name="Bonometti L."/>
            <person name="Westerberg I."/>
            <person name="Brannstrom I.O."/>
            <person name="Guillou S."/>
            <person name="Cros-Aarteil S."/>
            <person name="Calhoun S."/>
            <person name="Haridas S."/>
            <person name="Kuo A."/>
            <person name="Pangilinan J."/>
            <person name="Riley R."/>
            <person name="Labutti K."/>
            <person name="Andreopoulos B."/>
            <person name="Lipzen A."/>
            <person name="Chen C."/>
            <person name="Yanf M."/>
            <person name="Daum C."/>
            <person name="Ng V."/>
            <person name="Clum A."/>
            <person name="Steindorff A."/>
            <person name="Ohm R."/>
            <person name="Martin F."/>
            <person name="Silar P."/>
            <person name="Natvig D."/>
            <person name="Lalanne C."/>
            <person name="Gautier V."/>
            <person name="Ament-Velasquez S.L."/>
            <person name="Kruys A."/>
            <person name="Hutchinson M.I."/>
            <person name="Powell A.J."/>
            <person name="Barry K."/>
            <person name="Miller A.N."/>
            <person name="Grigoriev I.V."/>
            <person name="Debuchy R."/>
            <person name="Gladieux P."/>
            <person name="Thoren M.H."/>
            <person name="Johannesson H."/>
        </authorList>
    </citation>
    <scope>NUCLEOTIDE SEQUENCE</scope>
    <source>
        <strain evidence="3">CBS 333.67</strain>
    </source>
</reference>
<evidence type="ECO:0000313" key="3">
    <source>
        <dbReference type="EMBL" id="KAK3304686.1"/>
    </source>
</evidence>